<proteinExistence type="inferred from homology"/>
<dbReference type="EMBL" id="JAUMIT010000003">
    <property type="protein sequence ID" value="MDO3694730.1"/>
    <property type="molecule type" value="Genomic_DNA"/>
</dbReference>
<accession>A0ABT8VRX5</accession>
<protein>
    <submittedName>
        <fullName evidence="5">HipA domain-containing protein</fullName>
    </submittedName>
</protein>
<dbReference type="PANTHER" id="PTHR37419">
    <property type="entry name" value="SERINE/THREONINE-PROTEIN KINASE TOXIN HIPA"/>
    <property type="match status" value="1"/>
</dbReference>
<sequence>MNKCLYCYQELDKEEKDFHNTCSLEFFGTKTSPVLEYSFEEMESLAKETIQRNISVPGVQPKLSMDFNSTTSRLTVLGALGGNYIFKPPNKNYQEMPENEHVTMRMAEAFGIQVVPSSLIRLKSGELSYITKRIDRTMEGDKIHMLDFFQITEAFDKYRSSIERIGKALHTHATNTQLDKLFFFEMVVFSYLTGNNNMHLKNFSMIEQQGNWKLAPAYDLLNVAIVNPADKEESALTICGKKSNLNKSDFEKIGENLLLTSKQISGVFKRFSKKKSIATDLIHQSFLSEEMKKKYIVLLEDRFSKVKY</sequence>
<name>A0ABT8VRX5_9FLAO</name>
<dbReference type="InterPro" id="IPR052028">
    <property type="entry name" value="HipA_Ser/Thr_kinase"/>
</dbReference>
<evidence type="ECO:0000259" key="4">
    <source>
        <dbReference type="Pfam" id="PF07804"/>
    </source>
</evidence>
<comment type="similarity">
    <text evidence="1">Belongs to the HipA Ser/Thr kinase family.</text>
</comment>
<evidence type="ECO:0000313" key="6">
    <source>
        <dbReference type="Proteomes" id="UP001168642"/>
    </source>
</evidence>
<dbReference type="Gene3D" id="1.10.1070.20">
    <property type="match status" value="1"/>
</dbReference>
<keyword evidence="3" id="KW-0418">Kinase</keyword>
<reference evidence="5" key="1">
    <citation type="submission" date="2023-07" db="EMBL/GenBank/DDBJ databases">
        <title>Wenyingzhuangia sp. chi5 genome sequencing and assembly.</title>
        <authorList>
            <person name="Park S."/>
        </authorList>
    </citation>
    <scope>NUCLEOTIDE SEQUENCE</scope>
    <source>
        <strain evidence="5">Chi5</strain>
    </source>
</reference>
<evidence type="ECO:0000256" key="1">
    <source>
        <dbReference type="ARBA" id="ARBA00010164"/>
    </source>
</evidence>
<dbReference type="RefSeq" id="WP_302883981.1">
    <property type="nucleotide sequence ID" value="NZ_JAUMIT010000003.1"/>
</dbReference>
<organism evidence="5 6">
    <name type="scientific">Wenyingzhuangia gilva</name>
    <dbReference type="NCBI Taxonomy" id="3057677"/>
    <lineage>
        <taxon>Bacteria</taxon>
        <taxon>Pseudomonadati</taxon>
        <taxon>Bacteroidota</taxon>
        <taxon>Flavobacteriia</taxon>
        <taxon>Flavobacteriales</taxon>
        <taxon>Flavobacteriaceae</taxon>
        <taxon>Wenyingzhuangia</taxon>
    </lineage>
</organism>
<keyword evidence="6" id="KW-1185">Reference proteome</keyword>
<evidence type="ECO:0000313" key="5">
    <source>
        <dbReference type="EMBL" id="MDO3694730.1"/>
    </source>
</evidence>
<dbReference type="PANTHER" id="PTHR37419:SF1">
    <property type="entry name" value="SERINE_THREONINE-PROTEIN KINASE TOXIN HIPA"/>
    <property type="match status" value="1"/>
</dbReference>
<keyword evidence="2" id="KW-0808">Transferase</keyword>
<dbReference type="Proteomes" id="UP001168642">
    <property type="component" value="Unassembled WGS sequence"/>
</dbReference>
<dbReference type="InterPro" id="IPR012893">
    <property type="entry name" value="HipA-like_C"/>
</dbReference>
<dbReference type="Pfam" id="PF07804">
    <property type="entry name" value="HipA_C"/>
    <property type="match status" value="1"/>
</dbReference>
<evidence type="ECO:0000256" key="2">
    <source>
        <dbReference type="ARBA" id="ARBA00022679"/>
    </source>
</evidence>
<evidence type="ECO:0000256" key="3">
    <source>
        <dbReference type="ARBA" id="ARBA00022777"/>
    </source>
</evidence>
<comment type="caution">
    <text evidence="5">The sequence shown here is derived from an EMBL/GenBank/DDBJ whole genome shotgun (WGS) entry which is preliminary data.</text>
</comment>
<gene>
    <name evidence="5" type="ORF">QVZ41_07740</name>
</gene>
<feature type="domain" description="HipA-like C-terminal" evidence="4">
    <location>
        <begin position="54"/>
        <end position="271"/>
    </location>
</feature>